<dbReference type="Proteomes" id="UP000235388">
    <property type="component" value="Unassembled WGS sequence"/>
</dbReference>
<feature type="compositionally biased region" description="Low complexity" evidence="1">
    <location>
        <begin position="247"/>
        <end position="256"/>
    </location>
</feature>
<evidence type="ECO:0000313" key="5">
    <source>
        <dbReference type="Proteomes" id="UP000235392"/>
    </source>
</evidence>
<evidence type="ECO:0000313" key="3">
    <source>
        <dbReference type="EMBL" id="PLW43878.1"/>
    </source>
</evidence>
<dbReference type="EMBL" id="PGCJ01000644">
    <property type="protein sequence ID" value="PLW25151.1"/>
    <property type="molecule type" value="Genomic_DNA"/>
</dbReference>
<name>A0A2N5V1K0_9BASI</name>
<evidence type="ECO:0000313" key="2">
    <source>
        <dbReference type="EMBL" id="PLW25151.1"/>
    </source>
</evidence>
<proteinExistence type="predicted"/>
<protein>
    <submittedName>
        <fullName evidence="3">Uncharacterized protein</fullName>
    </submittedName>
</protein>
<gene>
    <name evidence="2" type="ORF">PCANC_27285</name>
    <name evidence="3" type="ORF">PCASD_05783</name>
</gene>
<organism evidence="3 5">
    <name type="scientific">Puccinia coronata f. sp. avenae</name>
    <dbReference type="NCBI Taxonomy" id="200324"/>
    <lineage>
        <taxon>Eukaryota</taxon>
        <taxon>Fungi</taxon>
        <taxon>Dikarya</taxon>
        <taxon>Basidiomycota</taxon>
        <taxon>Pucciniomycotina</taxon>
        <taxon>Pucciniomycetes</taxon>
        <taxon>Pucciniales</taxon>
        <taxon>Pucciniaceae</taxon>
        <taxon>Puccinia</taxon>
    </lineage>
</organism>
<feature type="region of interest" description="Disordered" evidence="1">
    <location>
        <begin position="193"/>
        <end position="257"/>
    </location>
</feature>
<reference evidence="4 5" key="1">
    <citation type="submission" date="2017-11" db="EMBL/GenBank/DDBJ databases">
        <title>De novo assembly and phasing of dikaryotic genomes from two isolates of Puccinia coronata f. sp. avenae, the causal agent of oat crown rust.</title>
        <authorList>
            <person name="Miller M.E."/>
            <person name="Zhang Y."/>
            <person name="Omidvar V."/>
            <person name="Sperschneider J."/>
            <person name="Schwessinger B."/>
            <person name="Raley C."/>
            <person name="Palmer J.M."/>
            <person name="Garnica D."/>
            <person name="Upadhyaya N."/>
            <person name="Rathjen J."/>
            <person name="Taylor J.M."/>
            <person name="Park R.F."/>
            <person name="Dodds P.N."/>
            <person name="Hirsch C.D."/>
            <person name="Kianian S.F."/>
            <person name="Figueroa M."/>
        </authorList>
    </citation>
    <scope>NUCLEOTIDE SEQUENCE [LARGE SCALE GENOMIC DNA]</scope>
    <source>
        <strain evidence="2">12NC29</strain>
        <strain evidence="3">12SD80</strain>
    </source>
</reference>
<keyword evidence="4" id="KW-1185">Reference proteome</keyword>
<feature type="region of interest" description="Disordered" evidence="1">
    <location>
        <begin position="295"/>
        <end position="316"/>
    </location>
</feature>
<feature type="compositionally biased region" description="Low complexity" evidence="1">
    <location>
        <begin position="50"/>
        <end position="68"/>
    </location>
</feature>
<feature type="region of interest" description="Disordered" evidence="1">
    <location>
        <begin position="96"/>
        <end position="174"/>
    </location>
</feature>
<evidence type="ECO:0000313" key="4">
    <source>
        <dbReference type="Proteomes" id="UP000235388"/>
    </source>
</evidence>
<dbReference type="OrthoDB" id="2505289at2759"/>
<feature type="compositionally biased region" description="Low complexity" evidence="1">
    <location>
        <begin position="209"/>
        <end position="229"/>
    </location>
</feature>
<feature type="region of interest" description="Disordered" evidence="1">
    <location>
        <begin position="46"/>
        <end position="69"/>
    </location>
</feature>
<dbReference type="Proteomes" id="UP000235392">
    <property type="component" value="Unassembled WGS sequence"/>
</dbReference>
<accession>A0A2N5V1K0</accession>
<feature type="compositionally biased region" description="Pro residues" evidence="1">
    <location>
        <begin position="147"/>
        <end position="171"/>
    </location>
</feature>
<dbReference type="EMBL" id="PGCI01000063">
    <property type="protein sequence ID" value="PLW43878.1"/>
    <property type="molecule type" value="Genomic_DNA"/>
</dbReference>
<sequence>MSTRSRRVPRTFEAAFSQSRSQGNQQTVNYQQALISSHHAQIALLPPPTTTTTNTTNNNNNNNNNNTTHSLDQIILGEQLDLPLHDPASHFLTSLVHSDHPAHPPSDLIFDTPEQPQQSYSPDPPPSNDDARLSCPDDDLYGSSPPNADPQSPPPSSPPPQPPTKPAPPPKIVLALPRPAPLKLCLPSHAPREVIQHSPHPPCNSPAVTPGATSAVPPGGSSSSTSGLRTAGGGKQALSRPAKRIPSSSSSSSAAAVAKKQKHNPLFLASASAKHKLISEADRLRVLKRIQVLKGPRNASSSSCTHPEPQTGPNTPLARATQLATDAQAYLDAIQKVQDALGEELVRVQLEESVLRHVRGIIADRLVKNHDWNHHYHHT</sequence>
<dbReference type="AlphaFoldDB" id="A0A2N5V1K0"/>
<comment type="caution">
    <text evidence="3">The sequence shown here is derived from an EMBL/GenBank/DDBJ whole genome shotgun (WGS) entry which is preliminary data.</text>
</comment>
<evidence type="ECO:0000256" key="1">
    <source>
        <dbReference type="SAM" id="MobiDB-lite"/>
    </source>
</evidence>
<feature type="region of interest" description="Disordered" evidence="1">
    <location>
        <begin position="1"/>
        <end position="24"/>
    </location>
</feature>